<feature type="domain" description="Glutamine amidotransferase" evidence="1">
    <location>
        <begin position="73"/>
        <end position="178"/>
    </location>
</feature>
<dbReference type="PANTHER" id="PTHR42695">
    <property type="entry name" value="GLUTAMINE AMIDOTRANSFERASE YLR126C-RELATED"/>
    <property type="match status" value="1"/>
</dbReference>
<evidence type="ECO:0000313" key="2">
    <source>
        <dbReference type="EMBL" id="CTQ48424.1"/>
    </source>
</evidence>
<dbReference type="STRING" id="420998.JDO7802_00426"/>
<dbReference type="Pfam" id="PF00117">
    <property type="entry name" value="GATase"/>
    <property type="match status" value="1"/>
</dbReference>
<dbReference type="GO" id="GO:0003922">
    <property type="term" value="F:GMP synthase (glutamine-hydrolyzing) activity"/>
    <property type="evidence" value="ECO:0007669"/>
    <property type="project" value="UniProtKB-EC"/>
</dbReference>
<dbReference type="AlphaFoldDB" id="A0A0M6YER0"/>
<dbReference type="EC" id="6.3.5.2" evidence="2"/>
<dbReference type="OrthoDB" id="7365442at2"/>
<dbReference type="Gene3D" id="3.40.50.880">
    <property type="match status" value="1"/>
</dbReference>
<evidence type="ECO:0000313" key="3">
    <source>
        <dbReference type="Proteomes" id="UP000049222"/>
    </source>
</evidence>
<proteinExistence type="predicted"/>
<protein>
    <submittedName>
        <fullName evidence="2">GMP synthase [glutamine-hydrolyzing]</fullName>
        <ecNumber evidence="2">6.3.5.2</ecNumber>
    </submittedName>
</protein>
<dbReference type="CDD" id="cd01741">
    <property type="entry name" value="GATase1_1"/>
    <property type="match status" value="1"/>
</dbReference>
<organism evidence="2 3">
    <name type="scientific">Jannaschia donghaensis</name>
    <dbReference type="NCBI Taxonomy" id="420998"/>
    <lineage>
        <taxon>Bacteria</taxon>
        <taxon>Pseudomonadati</taxon>
        <taxon>Pseudomonadota</taxon>
        <taxon>Alphaproteobacteria</taxon>
        <taxon>Rhodobacterales</taxon>
        <taxon>Roseobacteraceae</taxon>
        <taxon>Jannaschia</taxon>
    </lineage>
</organism>
<dbReference type="InterPro" id="IPR029062">
    <property type="entry name" value="Class_I_gatase-like"/>
</dbReference>
<dbReference type="PANTHER" id="PTHR42695:SF5">
    <property type="entry name" value="GLUTAMINE AMIDOTRANSFERASE YLR126C-RELATED"/>
    <property type="match status" value="1"/>
</dbReference>
<keyword evidence="2" id="KW-0436">Ligase</keyword>
<gene>
    <name evidence="2" type="primary">guaA_1</name>
    <name evidence="2" type="ORF">JDO7802_00426</name>
</gene>
<dbReference type="Proteomes" id="UP000049222">
    <property type="component" value="Unassembled WGS sequence"/>
</dbReference>
<dbReference type="SUPFAM" id="SSF52317">
    <property type="entry name" value="Class I glutamine amidotransferase-like"/>
    <property type="match status" value="1"/>
</dbReference>
<dbReference type="InterPro" id="IPR017926">
    <property type="entry name" value="GATASE"/>
</dbReference>
<name>A0A0M6YER0_9RHOB</name>
<accession>A0A0M6YER0</accession>
<dbReference type="PROSITE" id="PS51273">
    <property type="entry name" value="GATASE_TYPE_1"/>
    <property type="match status" value="1"/>
</dbReference>
<reference evidence="2 3" key="1">
    <citation type="submission" date="2015-07" db="EMBL/GenBank/DDBJ databases">
        <authorList>
            <person name="Noorani M."/>
        </authorList>
    </citation>
    <scope>NUCLEOTIDE SEQUENCE [LARGE SCALE GENOMIC DNA]</scope>
    <source>
        <strain evidence="2 3">CECT 7802</strain>
    </source>
</reference>
<keyword evidence="3" id="KW-1185">Reference proteome</keyword>
<evidence type="ECO:0000259" key="1">
    <source>
        <dbReference type="Pfam" id="PF00117"/>
    </source>
</evidence>
<dbReference type="InterPro" id="IPR044992">
    <property type="entry name" value="ChyE-like"/>
</dbReference>
<sequence length="232" mass="25389">MKIGILQAGHTPPELRPSRGDFDTMFAQLLDGYGFEFEAYDVENMVFPDGVDECDGWLITGSKHGAYEKHAFIAPLERFIRDAYAADVPMVGVCFGHQIIAQALGGSVVKFDGGWAIGRRDYVLPGGQTVALNAWHQDQVVQRPEGAACTGSNAFCENAILTYGRRAFTVQPHPEFSTDLIRDYVASRRGTGTYPEDLMAQAEADAATPVDNDRIAAAMARFFLTRFADVDA</sequence>
<dbReference type="GO" id="GO:0005829">
    <property type="term" value="C:cytosol"/>
    <property type="evidence" value="ECO:0007669"/>
    <property type="project" value="TreeGrafter"/>
</dbReference>
<dbReference type="EMBL" id="CXSU01000005">
    <property type="protein sequence ID" value="CTQ48424.1"/>
    <property type="molecule type" value="Genomic_DNA"/>
</dbReference>
<dbReference type="RefSeq" id="WP_055082123.1">
    <property type="nucleotide sequence ID" value="NZ_CXSU01000005.1"/>
</dbReference>